<feature type="transmembrane region" description="Helical" evidence="7">
    <location>
        <begin position="174"/>
        <end position="193"/>
    </location>
</feature>
<feature type="transmembrane region" description="Helical" evidence="7">
    <location>
        <begin position="319"/>
        <end position="344"/>
    </location>
</feature>
<feature type="transmembrane region" description="Helical" evidence="7">
    <location>
        <begin position="80"/>
        <end position="100"/>
    </location>
</feature>
<proteinExistence type="predicted"/>
<dbReference type="Gene3D" id="1.20.1250.20">
    <property type="entry name" value="MFS general substrate transporter like domains"/>
    <property type="match status" value="2"/>
</dbReference>
<keyword evidence="6 7" id="KW-0472">Membrane</keyword>
<feature type="transmembrane region" description="Helical" evidence="7">
    <location>
        <begin position="384"/>
        <end position="403"/>
    </location>
</feature>
<feature type="transmembrane region" description="Helical" evidence="7">
    <location>
        <begin position="48"/>
        <end position="68"/>
    </location>
</feature>
<keyword evidence="2" id="KW-0813">Transport</keyword>
<evidence type="ECO:0000259" key="8">
    <source>
        <dbReference type="PROSITE" id="PS50850"/>
    </source>
</evidence>
<dbReference type="AlphaFoldDB" id="A0AAU2AEG0"/>
<evidence type="ECO:0000256" key="1">
    <source>
        <dbReference type="ARBA" id="ARBA00004651"/>
    </source>
</evidence>
<dbReference type="EMBL" id="CP108222">
    <property type="protein sequence ID" value="WTT21926.1"/>
    <property type="molecule type" value="Genomic_DNA"/>
</dbReference>
<feature type="transmembrane region" description="Helical" evidence="7">
    <location>
        <begin position="356"/>
        <end position="378"/>
    </location>
</feature>
<dbReference type="PANTHER" id="PTHR23517">
    <property type="entry name" value="RESISTANCE PROTEIN MDTM, PUTATIVE-RELATED-RELATED"/>
    <property type="match status" value="1"/>
</dbReference>
<dbReference type="CDD" id="cd17337">
    <property type="entry name" value="MFS_CsbX"/>
    <property type="match status" value="1"/>
</dbReference>
<dbReference type="InterPro" id="IPR011701">
    <property type="entry name" value="MFS"/>
</dbReference>
<evidence type="ECO:0000256" key="2">
    <source>
        <dbReference type="ARBA" id="ARBA00022448"/>
    </source>
</evidence>
<keyword evidence="3" id="KW-1003">Cell membrane</keyword>
<evidence type="ECO:0000256" key="4">
    <source>
        <dbReference type="ARBA" id="ARBA00022692"/>
    </source>
</evidence>
<feature type="transmembrane region" description="Helical" evidence="7">
    <location>
        <begin position="262"/>
        <end position="280"/>
    </location>
</feature>
<feature type="domain" description="Major facilitator superfamily (MFS) profile" evidence="8">
    <location>
        <begin position="13"/>
        <end position="409"/>
    </location>
</feature>
<dbReference type="PROSITE" id="PS50850">
    <property type="entry name" value="MFS"/>
    <property type="match status" value="1"/>
</dbReference>
<name>A0AAU2AEG0_9ACTN</name>
<evidence type="ECO:0000256" key="6">
    <source>
        <dbReference type="ARBA" id="ARBA00023136"/>
    </source>
</evidence>
<feature type="transmembrane region" description="Helical" evidence="7">
    <location>
        <begin position="106"/>
        <end position="130"/>
    </location>
</feature>
<feature type="transmembrane region" description="Helical" evidence="7">
    <location>
        <begin position="142"/>
        <end position="162"/>
    </location>
</feature>
<dbReference type="Pfam" id="PF07690">
    <property type="entry name" value="MFS_1"/>
    <property type="match status" value="1"/>
</dbReference>
<dbReference type="SUPFAM" id="SSF103473">
    <property type="entry name" value="MFS general substrate transporter"/>
    <property type="match status" value="1"/>
</dbReference>
<accession>A0AAU2AEG0</accession>
<dbReference type="InterPro" id="IPR004748">
    <property type="entry name" value="Polyol_permease-like"/>
</dbReference>
<evidence type="ECO:0000313" key="9">
    <source>
        <dbReference type="EMBL" id="WTT21926.1"/>
    </source>
</evidence>
<evidence type="ECO:0000256" key="3">
    <source>
        <dbReference type="ARBA" id="ARBA00022475"/>
    </source>
</evidence>
<evidence type="ECO:0000256" key="7">
    <source>
        <dbReference type="SAM" id="Phobius"/>
    </source>
</evidence>
<comment type="subcellular location">
    <subcellularLocation>
        <location evidence="1">Cell membrane</location>
        <topology evidence="1">Multi-pass membrane protein</topology>
    </subcellularLocation>
</comment>
<keyword evidence="5 7" id="KW-1133">Transmembrane helix</keyword>
<feature type="transmembrane region" description="Helical" evidence="7">
    <location>
        <begin position="292"/>
        <end position="313"/>
    </location>
</feature>
<feature type="transmembrane region" description="Helical" evidence="7">
    <location>
        <begin position="226"/>
        <end position="250"/>
    </location>
</feature>
<protein>
    <submittedName>
        <fullName evidence="9">MFS transporter</fullName>
    </submittedName>
</protein>
<dbReference type="InterPro" id="IPR050171">
    <property type="entry name" value="MFS_Transporters"/>
</dbReference>
<dbReference type="InterPro" id="IPR036259">
    <property type="entry name" value="MFS_trans_sf"/>
</dbReference>
<reference evidence="9" key="1">
    <citation type="submission" date="2022-10" db="EMBL/GenBank/DDBJ databases">
        <title>The complete genomes of actinobacterial strains from the NBC collection.</title>
        <authorList>
            <person name="Joergensen T.S."/>
            <person name="Alvarez Arevalo M."/>
            <person name="Sterndorff E.B."/>
            <person name="Faurdal D."/>
            <person name="Vuksanovic O."/>
            <person name="Mourched A.-S."/>
            <person name="Charusanti P."/>
            <person name="Shaw S."/>
            <person name="Blin K."/>
            <person name="Weber T."/>
        </authorList>
    </citation>
    <scope>NUCLEOTIDE SEQUENCE</scope>
    <source>
        <strain evidence="9">NBC_00093</strain>
    </source>
</reference>
<dbReference type="NCBIfam" id="TIGR00897">
    <property type="entry name" value="2A0118"/>
    <property type="match status" value="1"/>
</dbReference>
<dbReference type="GO" id="GO:0005886">
    <property type="term" value="C:plasma membrane"/>
    <property type="evidence" value="ECO:0007669"/>
    <property type="project" value="UniProtKB-SubCell"/>
</dbReference>
<dbReference type="InterPro" id="IPR020846">
    <property type="entry name" value="MFS_dom"/>
</dbReference>
<sequence length="436" mass="46147">MARILSRAGLPPALALGYVGLLLFMTGDGVESAFIAPFLADNGAGSEIRASYVITAYGLTVMVASWLAGALSQLWGPKRVMTVGLSVWVLFEILFLAVAVPSGDYVLMLVFYGLRGFGYPLFAFSFLVWVTTVAPKARLGAAVGWFYFAFTGGFPSLGSLVASFGTSRLGHLGTLWLSLGLLTLGGLVTLLGVRERSGSERLAPPEVRPMQSLVQSMSLAWQRPRVGLGAIARLINSVPIFGMFAFFPTIFSDDIGFGEQRWLLLVSVMYGSCIVFNLLIGNLSDRIGWRNTVFWIGCIGCSVTIALLYFVPVAFGADYYWLALVVGALYGLTLSGWVAVSALVPSLAPNNRGGAMALLSLGAGASAFVGPGIVSLLLDPLGPGGVVIVFSALYLVAAVLVWFCKLPPEHESVVGEVTTEDVATHSTPHSTAKGIA</sequence>
<dbReference type="GO" id="GO:0022857">
    <property type="term" value="F:transmembrane transporter activity"/>
    <property type="evidence" value="ECO:0007669"/>
    <property type="project" value="InterPro"/>
</dbReference>
<organism evidence="9">
    <name type="scientific">Streptomyces sp. NBC_00093</name>
    <dbReference type="NCBI Taxonomy" id="2975649"/>
    <lineage>
        <taxon>Bacteria</taxon>
        <taxon>Bacillati</taxon>
        <taxon>Actinomycetota</taxon>
        <taxon>Actinomycetes</taxon>
        <taxon>Kitasatosporales</taxon>
        <taxon>Streptomycetaceae</taxon>
        <taxon>Streptomyces</taxon>
    </lineage>
</organism>
<gene>
    <name evidence="9" type="ORF">OHA22_43535</name>
</gene>
<keyword evidence="4 7" id="KW-0812">Transmembrane</keyword>
<evidence type="ECO:0000256" key="5">
    <source>
        <dbReference type="ARBA" id="ARBA00022989"/>
    </source>
</evidence>